<dbReference type="PANTHER" id="PTHR43791">
    <property type="entry name" value="PERMEASE-RELATED"/>
    <property type="match status" value="1"/>
</dbReference>
<comment type="subcellular location">
    <subcellularLocation>
        <location evidence="1">Membrane</location>
        <topology evidence="1">Multi-pass membrane protein</topology>
    </subcellularLocation>
</comment>
<feature type="transmembrane region" description="Helical" evidence="7">
    <location>
        <begin position="383"/>
        <end position="407"/>
    </location>
</feature>
<keyword evidence="4 7" id="KW-1133">Transmembrane helix</keyword>
<feature type="transmembrane region" description="Helical" evidence="7">
    <location>
        <begin position="419"/>
        <end position="439"/>
    </location>
</feature>
<evidence type="ECO:0000256" key="5">
    <source>
        <dbReference type="ARBA" id="ARBA00023136"/>
    </source>
</evidence>
<dbReference type="Pfam" id="PF07690">
    <property type="entry name" value="MFS_1"/>
    <property type="match status" value="1"/>
</dbReference>
<feature type="region of interest" description="Disordered" evidence="6">
    <location>
        <begin position="1"/>
        <end position="25"/>
    </location>
</feature>
<dbReference type="PANTHER" id="PTHR43791:SF91">
    <property type="entry name" value="MAJOR FACILITATOR SUPERFAMILY (MFS) PROFILE DOMAIN-CONTAINING PROTEIN-RELATED"/>
    <property type="match status" value="1"/>
</dbReference>
<dbReference type="InterPro" id="IPR011701">
    <property type="entry name" value="MFS"/>
</dbReference>
<gene>
    <name evidence="9" type="ORF">PVAG01_10699</name>
</gene>
<keyword evidence="10" id="KW-1185">Reference proteome</keyword>
<evidence type="ECO:0000256" key="7">
    <source>
        <dbReference type="SAM" id="Phobius"/>
    </source>
</evidence>
<evidence type="ECO:0000313" key="10">
    <source>
        <dbReference type="Proteomes" id="UP001629113"/>
    </source>
</evidence>
<organism evidence="9 10">
    <name type="scientific">Phlyctema vagabunda</name>
    <dbReference type="NCBI Taxonomy" id="108571"/>
    <lineage>
        <taxon>Eukaryota</taxon>
        <taxon>Fungi</taxon>
        <taxon>Dikarya</taxon>
        <taxon>Ascomycota</taxon>
        <taxon>Pezizomycotina</taxon>
        <taxon>Leotiomycetes</taxon>
        <taxon>Helotiales</taxon>
        <taxon>Dermateaceae</taxon>
        <taxon>Phlyctema</taxon>
    </lineage>
</organism>
<feature type="transmembrane region" description="Helical" evidence="7">
    <location>
        <begin position="360"/>
        <end position="377"/>
    </location>
</feature>
<feature type="transmembrane region" description="Helical" evidence="7">
    <location>
        <begin position="156"/>
        <end position="178"/>
    </location>
</feature>
<evidence type="ECO:0000259" key="8">
    <source>
        <dbReference type="PROSITE" id="PS50850"/>
    </source>
</evidence>
<evidence type="ECO:0000256" key="3">
    <source>
        <dbReference type="ARBA" id="ARBA00022692"/>
    </source>
</evidence>
<feature type="transmembrane region" description="Helical" evidence="7">
    <location>
        <begin position="330"/>
        <end position="348"/>
    </location>
</feature>
<dbReference type="Gene3D" id="1.20.1250.20">
    <property type="entry name" value="MFS general substrate transporter like domains"/>
    <property type="match status" value="2"/>
</dbReference>
<proteinExistence type="predicted"/>
<evidence type="ECO:0000256" key="1">
    <source>
        <dbReference type="ARBA" id="ARBA00004141"/>
    </source>
</evidence>
<evidence type="ECO:0000256" key="2">
    <source>
        <dbReference type="ARBA" id="ARBA00022448"/>
    </source>
</evidence>
<sequence length="510" mass="55933">MAVSPSDIESGSASGNTTPVPGNKEFLHHDDAETQLVADAHAMKEKEATLMDEKALIRKVDLRLVPIMMVLYLVSFLDRVNIGNARLYGLEEDLGLKGSQFQVCISVLFVSYCLCEVPSNLVLKKFRPGRYLSVLTFCFGVIATCTGLVHNFGSMVALRFLLGVFEAGLFPGLITYLTMFYTKKELALRVGYLFVSAATAGACGGLIAYGIGYMDGTAGMRAWRWIMILEGIPACVTGVVCFFILPNDPASAKFLTPAERALLVTMREREVGQTTSGQKFHWADVKEGVKDWHIWIFSIASFCEDIMLYGFSTFLPTIIRGVGKWSTLEVQALTVPVYAVGAITYLVVAKISDMQQRRGVYASAFALVSIIGYALLISNTSAAVSYTGCYLVAAGLYVSVGLPLAWLPSNKPRYGKRTLATGLQLMFGNMAGIASPFLFETEYAPEFYIGHGVSMGMIAISGSIFLGMTFYYKAVNRRREAGAEDKIMEGLSEMEINELGDRSPRYRYTT</sequence>
<evidence type="ECO:0000256" key="6">
    <source>
        <dbReference type="SAM" id="MobiDB-lite"/>
    </source>
</evidence>
<keyword evidence="5 7" id="KW-0472">Membrane</keyword>
<feature type="transmembrane region" description="Helical" evidence="7">
    <location>
        <begin position="131"/>
        <end position="150"/>
    </location>
</feature>
<dbReference type="SUPFAM" id="SSF103473">
    <property type="entry name" value="MFS general substrate transporter"/>
    <property type="match status" value="1"/>
</dbReference>
<evidence type="ECO:0000256" key="4">
    <source>
        <dbReference type="ARBA" id="ARBA00022989"/>
    </source>
</evidence>
<keyword evidence="3 7" id="KW-0812">Transmembrane</keyword>
<feature type="transmembrane region" description="Helical" evidence="7">
    <location>
        <begin position="294"/>
        <end position="318"/>
    </location>
</feature>
<reference evidence="9 10" key="1">
    <citation type="submission" date="2024-06" db="EMBL/GenBank/DDBJ databases">
        <title>Complete genome of Phlyctema vagabunda strain 19-DSS-EL-015.</title>
        <authorList>
            <person name="Fiorenzani C."/>
        </authorList>
    </citation>
    <scope>NUCLEOTIDE SEQUENCE [LARGE SCALE GENOMIC DNA]</scope>
    <source>
        <strain evidence="9 10">19-DSS-EL-015</strain>
    </source>
</reference>
<dbReference type="EMBL" id="JBFCZG010000010">
    <property type="protein sequence ID" value="KAL3417689.1"/>
    <property type="molecule type" value="Genomic_DNA"/>
</dbReference>
<feature type="compositionally biased region" description="Polar residues" evidence="6">
    <location>
        <begin position="7"/>
        <end position="20"/>
    </location>
</feature>
<feature type="domain" description="Major facilitator superfamily (MFS) profile" evidence="8">
    <location>
        <begin position="64"/>
        <end position="479"/>
    </location>
</feature>
<dbReference type="PROSITE" id="PS50850">
    <property type="entry name" value="MFS"/>
    <property type="match status" value="1"/>
</dbReference>
<protein>
    <recommendedName>
        <fullName evidence="8">Major facilitator superfamily (MFS) profile domain-containing protein</fullName>
    </recommendedName>
</protein>
<feature type="transmembrane region" description="Helical" evidence="7">
    <location>
        <begin position="451"/>
        <end position="472"/>
    </location>
</feature>
<keyword evidence="2" id="KW-0813">Transport</keyword>
<feature type="transmembrane region" description="Helical" evidence="7">
    <location>
        <begin position="190"/>
        <end position="211"/>
    </location>
</feature>
<comment type="caution">
    <text evidence="9">The sequence shown here is derived from an EMBL/GenBank/DDBJ whole genome shotgun (WGS) entry which is preliminary data.</text>
</comment>
<dbReference type="InterPro" id="IPR020846">
    <property type="entry name" value="MFS_dom"/>
</dbReference>
<name>A0ABR4P309_9HELO</name>
<dbReference type="InterPro" id="IPR036259">
    <property type="entry name" value="MFS_trans_sf"/>
</dbReference>
<dbReference type="Proteomes" id="UP001629113">
    <property type="component" value="Unassembled WGS sequence"/>
</dbReference>
<feature type="transmembrane region" description="Helical" evidence="7">
    <location>
        <begin position="223"/>
        <end position="245"/>
    </location>
</feature>
<evidence type="ECO:0000313" key="9">
    <source>
        <dbReference type="EMBL" id="KAL3417689.1"/>
    </source>
</evidence>
<accession>A0ABR4P309</accession>